<feature type="transmembrane region" description="Helical" evidence="5">
    <location>
        <begin position="31"/>
        <end position="50"/>
    </location>
</feature>
<evidence type="ECO:0000313" key="7">
    <source>
        <dbReference type="Proteomes" id="UP000041254"/>
    </source>
</evidence>
<feature type="transmembrane region" description="Helical" evidence="5">
    <location>
        <begin position="131"/>
        <end position="154"/>
    </location>
</feature>
<dbReference type="OrthoDB" id="420606at2759"/>
<dbReference type="VEuPathDB" id="CryptoDB:Vbra_19955"/>
<feature type="transmembrane region" description="Helical" evidence="5">
    <location>
        <begin position="352"/>
        <end position="373"/>
    </location>
</feature>
<reference evidence="6 7" key="1">
    <citation type="submission" date="2014-11" db="EMBL/GenBank/DDBJ databases">
        <authorList>
            <person name="Zhu J."/>
            <person name="Qi W."/>
            <person name="Song R."/>
        </authorList>
    </citation>
    <scope>NUCLEOTIDE SEQUENCE [LARGE SCALE GENOMIC DNA]</scope>
</reference>
<dbReference type="GO" id="GO:0005783">
    <property type="term" value="C:endoplasmic reticulum"/>
    <property type="evidence" value="ECO:0007669"/>
    <property type="project" value="TreeGrafter"/>
</dbReference>
<feature type="transmembrane region" description="Helical" evidence="5">
    <location>
        <begin position="453"/>
        <end position="475"/>
    </location>
</feature>
<dbReference type="Pfam" id="PF03062">
    <property type="entry name" value="MBOAT"/>
    <property type="match status" value="1"/>
</dbReference>
<dbReference type="Proteomes" id="UP000041254">
    <property type="component" value="Unassembled WGS sequence"/>
</dbReference>
<accession>A0A0G4H8F1</accession>
<dbReference type="InterPro" id="IPR051085">
    <property type="entry name" value="MB_O-acyltransferase"/>
</dbReference>
<evidence type="ECO:0000256" key="1">
    <source>
        <dbReference type="ARBA" id="ARBA00004141"/>
    </source>
</evidence>
<dbReference type="InterPro" id="IPR004299">
    <property type="entry name" value="MBOAT_fam"/>
</dbReference>
<dbReference type="PANTHER" id="PTHR13285">
    <property type="entry name" value="ACYLTRANSFERASE"/>
    <property type="match status" value="1"/>
</dbReference>
<keyword evidence="2 5" id="KW-0812">Transmembrane</keyword>
<sequence>MPAEEMGSGNKTARPGAPPLLKSYRWPWYELLLYGSVIAAAFPYVCWIGYSYSNKLELWQLDDLGILPGWIGQRHIDMYDFQWEGIRNALPILTLGAMAHVGGSRLLRVYLASTREEGGDDGGAERDAPLLAYHLLFGMVYVCYLHGCGTFWLLSLVLVNFCISRLCAAGHSLGPALTWLFNVTILLTNDYFAGYRFEWIHPRLGALDQEPFIGVSRWHVHFPMVTLKLISFNMDLYWAVTRRKSPLHGRDEFLSYRYRQETHQPMAAYSTLAYLSYVLYPPLYLAGPTASFNAWRSHMHVNTPQVAYSPMQIGLYGLRWLGNLLCFEVFLHFNYANAIASSVYDWFWRRLSVAELGLCAFWTLFFIWMKFLLIWRYFLLWALCDGVECPENMNRCVYNNYSTEQFWRSWHRAFNQWLLRYIYFPLGGSAYKLVNVWVVFLYVAVWHDVRWRLLSWAALVCVIIAPEILVRMLAATKPIAPMQTNNWFRYVIAVGGSFNVFLLIAANLVGFSFGLEGLKLFISRLFGSREGVWFMWGSFVTVFSGVNLQLWIRSRQHTNY</sequence>
<dbReference type="GO" id="GO:0016020">
    <property type="term" value="C:membrane"/>
    <property type="evidence" value="ECO:0007669"/>
    <property type="project" value="UniProtKB-SubCell"/>
</dbReference>
<name>A0A0G4H8F1_VITBC</name>
<proteinExistence type="predicted"/>
<protein>
    <submittedName>
        <fullName evidence="6">Uncharacterized protein</fullName>
    </submittedName>
</protein>
<feature type="transmembrane region" description="Helical" evidence="5">
    <location>
        <begin position="320"/>
        <end position="340"/>
    </location>
</feature>
<evidence type="ECO:0000256" key="3">
    <source>
        <dbReference type="ARBA" id="ARBA00022989"/>
    </source>
</evidence>
<organism evidence="6 7">
    <name type="scientific">Vitrella brassicaformis (strain CCMP3155)</name>
    <dbReference type="NCBI Taxonomy" id="1169540"/>
    <lineage>
        <taxon>Eukaryota</taxon>
        <taxon>Sar</taxon>
        <taxon>Alveolata</taxon>
        <taxon>Colpodellida</taxon>
        <taxon>Vitrellaceae</taxon>
        <taxon>Vitrella</taxon>
    </lineage>
</organism>
<dbReference type="GO" id="GO:0016746">
    <property type="term" value="F:acyltransferase activity"/>
    <property type="evidence" value="ECO:0007669"/>
    <property type="project" value="TreeGrafter"/>
</dbReference>
<keyword evidence="7" id="KW-1185">Reference proteome</keyword>
<evidence type="ECO:0000313" key="6">
    <source>
        <dbReference type="EMBL" id="CEM40145.1"/>
    </source>
</evidence>
<evidence type="ECO:0000256" key="2">
    <source>
        <dbReference type="ARBA" id="ARBA00022692"/>
    </source>
</evidence>
<keyword evidence="3 5" id="KW-1133">Transmembrane helix</keyword>
<feature type="transmembrane region" description="Helical" evidence="5">
    <location>
        <begin position="166"/>
        <end position="187"/>
    </location>
</feature>
<dbReference type="InParanoid" id="A0A0G4H8F1"/>
<feature type="transmembrane region" description="Helical" evidence="5">
    <location>
        <begin position="421"/>
        <end position="447"/>
    </location>
</feature>
<comment type="subcellular location">
    <subcellularLocation>
        <location evidence="1">Membrane</location>
        <topology evidence="1">Multi-pass membrane protein</topology>
    </subcellularLocation>
</comment>
<dbReference type="PANTHER" id="PTHR13285:SF18">
    <property type="entry name" value="PROTEIN-CYSTEINE N-PALMITOYLTRANSFERASE RASP"/>
    <property type="match status" value="1"/>
</dbReference>
<feature type="transmembrane region" description="Helical" evidence="5">
    <location>
        <begin position="487"/>
        <end position="513"/>
    </location>
</feature>
<dbReference type="AlphaFoldDB" id="A0A0G4H8F1"/>
<dbReference type="EMBL" id="CDMY01001064">
    <property type="protein sequence ID" value="CEM40145.1"/>
    <property type="molecule type" value="Genomic_DNA"/>
</dbReference>
<evidence type="ECO:0000256" key="5">
    <source>
        <dbReference type="SAM" id="Phobius"/>
    </source>
</evidence>
<evidence type="ECO:0000256" key="4">
    <source>
        <dbReference type="ARBA" id="ARBA00023136"/>
    </source>
</evidence>
<dbReference type="OMA" id="GWHRSYN"/>
<feature type="transmembrane region" description="Helical" evidence="5">
    <location>
        <begin position="533"/>
        <end position="552"/>
    </location>
</feature>
<gene>
    <name evidence="6" type="ORF">Vbra_19955</name>
</gene>
<dbReference type="STRING" id="1169540.A0A0G4H8F1"/>
<keyword evidence="4 5" id="KW-0472">Membrane</keyword>